<keyword evidence="6" id="KW-0997">Cell inner membrane</keyword>
<keyword evidence="4" id="KW-0813">Transport</keyword>
<organism evidence="11 12">
    <name type="scientific">Xanthomonas cannabis</name>
    <dbReference type="NCBI Taxonomy" id="1885674"/>
    <lineage>
        <taxon>Bacteria</taxon>
        <taxon>Pseudomonadati</taxon>
        <taxon>Pseudomonadota</taxon>
        <taxon>Gammaproteobacteria</taxon>
        <taxon>Lysobacterales</taxon>
        <taxon>Lysobacteraceae</taxon>
        <taxon>Xanthomonas</taxon>
    </lineage>
</organism>
<keyword evidence="8" id="KW-0653">Protein transport</keyword>
<evidence type="ECO:0000313" key="12">
    <source>
        <dbReference type="Proteomes" id="UP000554726"/>
    </source>
</evidence>
<dbReference type="Pfam" id="PF01203">
    <property type="entry name" value="T2SSN"/>
    <property type="match status" value="1"/>
</dbReference>
<comment type="similarity">
    <text evidence="2">Belongs to the GSP N family.</text>
</comment>
<evidence type="ECO:0000256" key="2">
    <source>
        <dbReference type="ARBA" id="ARBA00007208"/>
    </source>
</evidence>
<evidence type="ECO:0000256" key="7">
    <source>
        <dbReference type="ARBA" id="ARBA00022692"/>
    </source>
</evidence>
<evidence type="ECO:0000256" key="4">
    <source>
        <dbReference type="ARBA" id="ARBA00022448"/>
    </source>
</evidence>
<accession>A0ABR6JHY6</accession>
<evidence type="ECO:0000256" key="3">
    <source>
        <dbReference type="ARBA" id="ARBA00021563"/>
    </source>
</evidence>
<dbReference type="Proteomes" id="UP000554726">
    <property type="component" value="Unassembled WGS sequence"/>
</dbReference>
<keyword evidence="5" id="KW-1003">Cell membrane</keyword>
<dbReference type="EMBL" id="JACHNS010000002">
    <property type="protein sequence ID" value="MBB4592407.1"/>
    <property type="molecule type" value="Genomic_DNA"/>
</dbReference>
<evidence type="ECO:0000256" key="1">
    <source>
        <dbReference type="ARBA" id="ARBA00004533"/>
    </source>
</evidence>
<keyword evidence="7" id="KW-0812">Transmembrane</keyword>
<evidence type="ECO:0000256" key="5">
    <source>
        <dbReference type="ARBA" id="ARBA00022475"/>
    </source>
</evidence>
<evidence type="ECO:0000256" key="6">
    <source>
        <dbReference type="ARBA" id="ARBA00022519"/>
    </source>
</evidence>
<proteinExistence type="inferred from homology"/>
<evidence type="ECO:0000313" key="11">
    <source>
        <dbReference type="EMBL" id="MBB4592407.1"/>
    </source>
</evidence>
<name>A0ABR6JHY6_9XANT</name>
<keyword evidence="9" id="KW-0472">Membrane</keyword>
<comment type="subcellular location">
    <subcellularLocation>
        <location evidence="1">Cell inner membrane</location>
    </subcellularLocation>
</comment>
<evidence type="ECO:0000256" key="10">
    <source>
        <dbReference type="ARBA" id="ARBA00030772"/>
    </source>
</evidence>
<evidence type="ECO:0000256" key="8">
    <source>
        <dbReference type="ARBA" id="ARBA00022927"/>
    </source>
</evidence>
<protein>
    <recommendedName>
        <fullName evidence="3">Type II secretion system protein N</fullName>
    </recommendedName>
    <alternativeName>
        <fullName evidence="10">General secretion pathway protein N</fullName>
    </alternativeName>
</protein>
<keyword evidence="12" id="KW-1185">Reference proteome</keyword>
<reference evidence="11 12" key="1">
    <citation type="submission" date="2020-08" db="EMBL/GenBank/DDBJ databases">
        <title>Studying the diversity of plant-associated saprophytic bacteria and their role in host health and plant-pathogen interactions.</title>
        <authorList>
            <person name="Potnis N."/>
        </authorList>
    </citation>
    <scope>NUCLEOTIDE SEQUENCE [LARGE SCALE GENOMIC DNA]</scope>
    <source>
        <strain evidence="11 12">F16</strain>
    </source>
</reference>
<comment type="caution">
    <text evidence="11">The sequence shown here is derived from an EMBL/GenBank/DDBJ whole genome shotgun (WGS) entry which is preliminary data.</text>
</comment>
<dbReference type="InterPro" id="IPR022792">
    <property type="entry name" value="T2SS_protein-GspN"/>
</dbReference>
<evidence type="ECO:0000256" key="9">
    <source>
        <dbReference type="ARBA" id="ARBA00023136"/>
    </source>
</evidence>
<sequence>MSVVRWMLLSGVLLAAGVIATLPLRLVLPVDTLPFAALEAQGSIWNGSLRGVTWNALEVGDVDVHLRPLPLLRGERQVQLRSATAELVAVQGARHGVEQASGRLLLRTPGGVQLLDLAIDLRAVRAVFDASRCLQAGGDVAVQVIPNDGGAAAGVLSLRLRGTPRCVDDAVVLTLTPDDGLPAGVQLGAELRLQRDGQWQWRIQVDPGSDSALQLGLQLLGFTRTPERSLVRLDQGQL</sequence>
<gene>
    <name evidence="11" type="ORF">FHR60_001047</name>
</gene>